<keyword evidence="5" id="KW-0472">Membrane</keyword>
<feature type="chain" id="PRO_5011721843" evidence="6">
    <location>
        <begin position="34"/>
        <end position="608"/>
    </location>
</feature>
<evidence type="ECO:0000313" key="11">
    <source>
        <dbReference type="Proteomes" id="UP000533017"/>
    </source>
</evidence>
<dbReference type="CDD" id="cd00995">
    <property type="entry name" value="PBP2_NikA_DppA_OppA_like"/>
    <property type="match status" value="1"/>
</dbReference>
<reference evidence="9 10" key="1">
    <citation type="submission" date="2016-10" db="EMBL/GenBank/DDBJ databases">
        <authorList>
            <person name="de Groot N.N."/>
        </authorList>
    </citation>
    <scope>NUCLEOTIDE SEQUENCE [LARGE SCALE GENOMIC DNA]</scope>
    <source>
        <strain evidence="9 10">CPCC 202808</strain>
    </source>
</reference>
<keyword evidence="5" id="KW-1133">Transmembrane helix</keyword>
<proteinExistence type="inferred from homology"/>
<feature type="transmembrane region" description="Helical" evidence="5">
    <location>
        <begin position="578"/>
        <end position="598"/>
    </location>
</feature>
<evidence type="ECO:0000313" key="9">
    <source>
        <dbReference type="EMBL" id="SFG51991.1"/>
    </source>
</evidence>
<evidence type="ECO:0000256" key="3">
    <source>
        <dbReference type="ARBA" id="ARBA00022448"/>
    </source>
</evidence>
<dbReference type="SUPFAM" id="SSF53850">
    <property type="entry name" value="Periplasmic binding protein-like II"/>
    <property type="match status" value="1"/>
</dbReference>
<feature type="signal peptide" evidence="6">
    <location>
        <begin position="1"/>
        <end position="33"/>
    </location>
</feature>
<evidence type="ECO:0000256" key="6">
    <source>
        <dbReference type="SAM" id="SignalP"/>
    </source>
</evidence>
<keyword evidence="11" id="KW-1185">Reference proteome</keyword>
<comment type="similarity">
    <text evidence="2">Belongs to the bacterial solute-binding protein 5 family.</text>
</comment>
<feature type="domain" description="Solute-binding protein family 5" evidence="7">
    <location>
        <begin position="86"/>
        <end position="460"/>
    </location>
</feature>
<dbReference type="PANTHER" id="PTHR30290">
    <property type="entry name" value="PERIPLASMIC BINDING COMPONENT OF ABC TRANSPORTER"/>
    <property type="match status" value="1"/>
</dbReference>
<gene>
    <name evidence="8" type="ORF">FHR37_002814</name>
    <name evidence="9" type="ORF">SAMN05421678_106221</name>
</gene>
<evidence type="ECO:0000256" key="5">
    <source>
        <dbReference type="SAM" id="Phobius"/>
    </source>
</evidence>
<dbReference type="PIRSF" id="PIRSF002741">
    <property type="entry name" value="MppA"/>
    <property type="match status" value="1"/>
</dbReference>
<dbReference type="Proteomes" id="UP000199052">
    <property type="component" value="Unassembled WGS sequence"/>
</dbReference>
<name>A0A1I2SQ73_9ACTN</name>
<dbReference type="PROSITE" id="PS01040">
    <property type="entry name" value="SBP_BACTERIAL_5"/>
    <property type="match status" value="1"/>
</dbReference>
<organism evidence="9 10">
    <name type="scientific">Actinopolymorpha cephalotaxi</name>
    <dbReference type="NCBI Taxonomy" id="504797"/>
    <lineage>
        <taxon>Bacteria</taxon>
        <taxon>Bacillati</taxon>
        <taxon>Actinomycetota</taxon>
        <taxon>Actinomycetes</taxon>
        <taxon>Propionibacteriales</taxon>
        <taxon>Actinopolymorphaceae</taxon>
        <taxon>Actinopolymorpha</taxon>
    </lineage>
</organism>
<dbReference type="InterPro" id="IPR030678">
    <property type="entry name" value="Peptide/Ni-bd"/>
</dbReference>
<reference evidence="8 11" key="2">
    <citation type="submission" date="2020-07" db="EMBL/GenBank/DDBJ databases">
        <title>Sequencing the genomes of 1000 actinobacteria strains.</title>
        <authorList>
            <person name="Klenk H.-P."/>
        </authorList>
    </citation>
    <scope>NUCLEOTIDE SEQUENCE [LARGE SCALE GENOMIC DNA]</scope>
    <source>
        <strain evidence="8 11">DSM 45117</strain>
    </source>
</reference>
<dbReference type="OrthoDB" id="9764591at2"/>
<evidence type="ECO:0000259" key="7">
    <source>
        <dbReference type="Pfam" id="PF00496"/>
    </source>
</evidence>
<evidence type="ECO:0000256" key="4">
    <source>
        <dbReference type="ARBA" id="ARBA00022729"/>
    </source>
</evidence>
<dbReference type="Pfam" id="PF00496">
    <property type="entry name" value="SBP_bac_5"/>
    <property type="match status" value="1"/>
</dbReference>
<accession>A0A1I2SQ73</accession>
<evidence type="ECO:0000256" key="2">
    <source>
        <dbReference type="ARBA" id="ARBA00005695"/>
    </source>
</evidence>
<keyword evidence="5" id="KW-0812">Transmembrane</keyword>
<dbReference type="Proteomes" id="UP000533017">
    <property type="component" value="Unassembled WGS sequence"/>
</dbReference>
<dbReference type="EMBL" id="JACBZA010000001">
    <property type="protein sequence ID" value="NYH83963.1"/>
    <property type="molecule type" value="Genomic_DNA"/>
</dbReference>
<dbReference type="PANTHER" id="PTHR30290:SF10">
    <property type="entry name" value="PERIPLASMIC OLIGOPEPTIDE-BINDING PROTEIN-RELATED"/>
    <property type="match status" value="1"/>
</dbReference>
<dbReference type="STRING" id="504797.SAMN05421678_106221"/>
<sequence length="608" mass="67356">MRTVTRSRTRALAVLAALFAVVALVLPAGVGHAEEAPAPKEPKQLVVAASQSVDTFNPFMSFFAIGYTVAGLTYDSLIDWSAKDFKPIPGLATKWQESADHLTWTYTIRKGVKFSDGKPLTAHDAEFTYRLMMTDKAARASSSDLVENFASVDAPNDTTLVIKLKRPTNQMLALDNAIVPEHIWSKVKNIGDFKNFDFPLVGSGPFQVVEFKTDQYIRLKANKDYWDGAPPYDELVFRYYKTPDASVQALLAGEVDLVSGLTPAQYKALRNKPGITLNQAQNRRFSAITFNVGARTKDGKPLGDGHPALKDARVRQAIHHAIDKDELIKKVNDGLAQPGVSYIPPIFGTYFWQPSGSEKVTFDVAEANRILDQAGYKRGPDGIRRMPGDGRPLRFRLLNHSDTPSEATDSEYLKGWWKQIGVDTKIESADFTKLNDLLYLGKYDIIFSGWGVGPDPTSILSLHTCGVLPDDGSGTQRDTETFYCNPAYDRLHAQQKQESDLAKRAQLVKQMQQILYTQAPVVVLRYADTLEAYRSDRWTGFVKQPAERGMISGQQGNWAYVSARPVVKAQEKESRTGLYLGGGAVVVVVAAAAALVVVRRRRTADERE</sequence>
<dbReference type="RefSeq" id="WP_092883436.1">
    <property type="nucleotide sequence ID" value="NZ_FOOI01000006.1"/>
</dbReference>
<dbReference type="EMBL" id="FOOI01000006">
    <property type="protein sequence ID" value="SFG51991.1"/>
    <property type="molecule type" value="Genomic_DNA"/>
</dbReference>
<dbReference type="InterPro" id="IPR000914">
    <property type="entry name" value="SBP_5_dom"/>
</dbReference>
<evidence type="ECO:0000256" key="1">
    <source>
        <dbReference type="ARBA" id="ARBA00004193"/>
    </source>
</evidence>
<keyword evidence="3" id="KW-0813">Transport</keyword>
<dbReference type="AlphaFoldDB" id="A0A1I2SQ73"/>
<protein>
    <submittedName>
        <fullName evidence="9">Peptide/nickel transport system substrate-binding protein</fullName>
    </submittedName>
</protein>
<evidence type="ECO:0000313" key="8">
    <source>
        <dbReference type="EMBL" id="NYH83963.1"/>
    </source>
</evidence>
<dbReference type="GO" id="GO:1904680">
    <property type="term" value="F:peptide transmembrane transporter activity"/>
    <property type="evidence" value="ECO:0007669"/>
    <property type="project" value="TreeGrafter"/>
</dbReference>
<dbReference type="Gene3D" id="3.10.105.10">
    <property type="entry name" value="Dipeptide-binding Protein, Domain 3"/>
    <property type="match status" value="1"/>
</dbReference>
<keyword evidence="4 6" id="KW-0732">Signal</keyword>
<evidence type="ECO:0000313" key="10">
    <source>
        <dbReference type="Proteomes" id="UP000199052"/>
    </source>
</evidence>
<dbReference type="InterPro" id="IPR039424">
    <property type="entry name" value="SBP_5"/>
</dbReference>
<comment type="subcellular location">
    <subcellularLocation>
        <location evidence="1">Cell membrane</location>
        <topology evidence="1">Lipid-anchor</topology>
    </subcellularLocation>
</comment>
<dbReference type="InterPro" id="IPR023765">
    <property type="entry name" value="SBP_5_CS"/>
</dbReference>
<dbReference type="GO" id="GO:0042597">
    <property type="term" value="C:periplasmic space"/>
    <property type="evidence" value="ECO:0007669"/>
    <property type="project" value="UniProtKB-ARBA"/>
</dbReference>
<dbReference type="GO" id="GO:0043190">
    <property type="term" value="C:ATP-binding cassette (ABC) transporter complex"/>
    <property type="evidence" value="ECO:0007669"/>
    <property type="project" value="InterPro"/>
</dbReference>
<dbReference type="GO" id="GO:0015833">
    <property type="term" value="P:peptide transport"/>
    <property type="evidence" value="ECO:0007669"/>
    <property type="project" value="TreeGrafter"/>
</dbReference>
<dbReference type="Gene3D" id="3.40.190.10">
    <property type="entry name" value="Periplasmic binding protein-like II"/>
    <property type="match status" value="1"/>
</dbReference>